<evidence type="ECO:0008006" key="4">
    <source>
        <dbReference type="Google" id="ProtNLM"/>
    </source>
</evidence>
<dbReference type="Gene3D" id="1.10.287.370">
    <property type="match status" value="1"/>
</dbReference>
<name>A0A7S1CZJ6_CYCTE</name>
<sequence length="162" mass="17808">MSESDGSKAIDLDSMSLDQLNQVKQQEEGRLQALTNQFAQIREVAARLKASRDAVSELSPSSEGKDVMVPLTSSLYVPAKLREPNKLLVEIGTGFYVEKSSKDTCAFLDRKLKLVDANSENITKAIQVTRRNVESVNVAAQGKLIEIHARQMGMKERAAAES</sequence>
<accession>A0A7S1CZJ6</accession>
<dbReference type="GO" id="GO:1990114">
    <property type="term" value="P:RNA polymerase II core complex assembly"/>
    <property type="evidence" value="ECO:0007669"/>
    <property type="project" value="TreeGrafter"/>
</dbReference>
<dbReference type="PANTHER" id="PTHR12674:SF2">
    <property type="entry name" value="PREFOLDIN SUBUNIT 5"/>
    <property type="match status" value="1"/>
</dbReference>
<dbReference type="GO" id="GO:1990115">
    <property type="term" value="P:RNA polymerase III assembly"/>
    <property type="evidence" value="ECO:0007669"/>
    <property type="project" value="TreeGrafter"/>
</dbReference>
<evidence type="ECO:0000256" key="1">
    <source>
        <dbReference type="ARBA" id="ARBA00010048"/>
    </source>
</evidence>
<dbReference type="CDD" id="cd23157">
    <property type="entry name" value="Prefoldin_5"/>
    <property type="match status" value="1"/>
</dbReference>
<proteinExistence type="inferred from homology"/>
<dbReference type="GO" id="GO:0006457">
    <property type="term" value="P:protein folding"/>
    <property type="evidence" value="ECO:0007669"/>
    <property type="project" value="InterPro"/>
</dbReference>
<gene>
    <name evidence="3" type="ORF">CTEN0397_LOCUS2888</name>
</gene>
<dbReference type="GO" id="GO:0016272">
    <property type="term" value="C:prefoldin complex"/>
    <property type="evidence" value="ECO:0007669"/>
    <property type="project" value="InterPro"/>
</dbReference>
<evidence type="ECO:0000256" key="2">
    <source>
        <dbReference type="SAM" id="Coils"/>
    </source>
</evidence>
<organism evidence="3">
    <name type="scientific">Cyclophora tenuis</name>
    <name type="common">Marine diatom</name>
    <dbReference type="NCBI Taxonomy" id="216820"/>
    <lineage>
        <taxon>Eukaryota</taxon>
        <taxon>Sar</taxon>
        <taxon>Stramenopiles</taxon>
        <taxon>Ochrophyta</taxon>
        <taxon>Bacillariophyta</taxon>
        <taxon>Fragilariophyceae</taxon>
        <taxon>Fragilariophycidae</taxon>
        <taxon>Cyclophorales</taxon>
        <taxon>Cyclophoraceae</taxon>
        <taxon>Cyclophora</taxon>
    </lineage>
</organism>
<dbReference type="PANTHER" id="PTHR12674">
    <property type="entry name" value="PREFOLDIN SUBUNIT 5"/>
    <property type="match status" value="1"/>
</dbReference>
<dbReference type="GO" id="GO:0005737">
    <property type="term" value="C:cytoplasm"/>
    <property type="evidence" value="ECO:0007669"/>
    <property type="project" value="TreeGrafter"/>
</dbReference>
<dbReference type="GO" id="GO:0051082">
    <property type="term" value="F:unfolded protein binding"/>
    <property type="evidence" value="ECO:0007669"/>
    <property type="project" value="InterPro"/>
</dbReference>
<reference evidence="3" key="1">
    <citation type="submission" date="2021-01" db="EMBL/GenBank/DDBJ databases">
        <authorList>
            <person name="Corre E."/>
            <person name="Pelletier E."/>
            <person name="Niang G."/>
            <person name="Scheremetjew M."/>
            <person name="Finn R."/>
            <person name="Kale V."/>
            <person name="Holt S."/>
            <person name="Cochrane G."/>
            <person name="Meng A."/>
            <person name="Brown T."/>
            <person name="Cohen L."/>
        </authorList>
    </citation>
    <scope>NUCLEOTIDE SEQUENCE</scope>
    <source>
        <strain evidence="3">ECT3854</strain>
    </source>
</reference>
<dbReference type="AlphaFoldDB" id="A0A7S1CZJ6"/>
<dbReference type="GO" id="GO:1990113">
    <property type="term" value="P:RNA polymerase I assembly"/>
    <property type="evidence" value="ECO:0007669"/>
    <property type="project" value="TreeGrafter"/>
</dbReference>
<dbReference type="EMBL" id="HBFW01004496">
    <property type="protein sequence ID" value="CAD8931865.1"/>
    <property type="molecule type" value="Transcribed_RNA"/>
</dbReference>
<dbReference type="SUPFAM" id="SSF46579">
    <property type="entry name" value="Prefoldin"/>
    <property type="match status" value="1"/>
</dbReference>
<dbReference type="NCBIfam" id="TIGR00293">
    <property type="entry name" value="prefoldin subunit alpha"/>
    <property type="match status" value="1"/>
</dbReference>
<dbReference type="InterPro" id="IPR011599">
    <property type="entry name" value="PFD_alpha_archaea"/>
</dbReference>
<evidence type="ECO:0000313" key="3">
    <source>
        <dbReference type="EMBL" id="CAD8931865.1"/>
    </source>
</evidence>
<protein>
    <recommendedName>
        <fullName evidence="4">Prefoldin subunit 5</fullName>
    </recommendedName>
</protein>
<dbReference type="Pfam" id="PF02996">
    <property type="entry name" value="Prefoldin"/>
    <property type="match status" value="1"/>
</dbReference>
<dbReference type="InterPro" id="IPR004127">
    <property type="entry name" value="Prefoldin_subunit_alpha"/>
</dbReference>
<dbReference type="InterPro" id="IPR009053">
    <property type="entry name" value="Prefoldin"/>
</dbReference>
<feature type="coiled-coil region" evidence="2">
    <location>
        <begin position="17"/>
        <end position="51"/>
    </location>
</feature>
<comment type="similarity">
    <text evidence="1">Belongs to the prefoldin subunit alpha family.</text>
</comment>
<keyword evidence="2" id="KW-0175">Coiled coil</keyword>